<dbReference type="NCBIfam" id="TIGR00639">
    <property type="entry name" value="PurN"/>
    <property type="match status" value="1"/>
</dbReference>
<keyword evidence="2 4" id="KW-0808">Transferase</keyword>
<protein>
    <recommendedName>
        <fullName evidence="4">Phosphoribosylglycinamide formyltransferase</fullName>
        <ecNumber evidence="4">2.1.2.2</ecNumber>
    </recommendedName>
    <alternativeName>
        <fullName evidence="4">5'-phosphoribosylglycinamide transformylase</fullName>
    </alternativeName>
    <alternativeName>
        <fullName evidence="4">GAR transformylase</fullName>
        <shortName evidence="4">GART</shortName>
    </alternativeName>
</protein>
<dbReference type="PANTHER" id="PTHR43369">
    <property type="entry name" value="PHOSPHORIBOSYLGLYCINAMIDE FORMYLTRANSFERASE"/>
    <property type="match status" value="1"/>
</dbReference>
<dbReference type="UniPathway" id="UPA00074">
    <property type="reaction ID" value="UER00126"/>
</dbReference>
<dbReference type="CDD" id="cd08645">
    <property type="entry name" value="FMT_core_GART"/>
    <property type="match status" value="1"/>
</dbReference>
<accession>A0A1I5WWU9</accession>
<comment type="catalytic activity">
    <reaction evidence="4">
        <text>N(1)-(5-phospho-beta-D-ribosyl)glycinamide + (6R)-10-formyltetrahydrofolate = N(2)-formyl-N(1)-(5-phospho-beta-D-ribosyl)glycinamide + (6S)-5,6,7,8-tetrahydrofolate + H(+)</text>
        <dbReference type="Rhea" id="RHEA:15053"/>
        <dbReference type="ChEBI" id="CHEBI:15378"/>
        <dbReference type="ChEBI" id="CHEBI:57453"/>
        <dbReference type="ChEBI" id="CHEBI:143788"/>
        <dbReference type="ChEBI" id="CHEBI:147286"/>
        <dbReference type="ChEBI" id="CHEBI:195366"/>
        <dbReference type="EC" id="2.1.2.2"/>
    </reaction>
</comment>
<dbReference type="STRING" id="937334.SAMN05444406_1205"/>
<organism evidence="6 7">
    <name type="scientific">Caldicoprobacter faecalis</name>
    <dbReference type="NCBI Taxonomy" id="937334"/>
    <lineage>
        <taxon>Bacteria</taxon>
        <taxon>Bacillati</taxon>
        <taxon>Bacillota</taxon>
        <taxon>Clostridia</taxon>
        <taxon>Caldicoprobacterales</taxon>
        <taxon>Caldicoprobacteraceae</taxon>
        <taxon>Caldicoprobacter</taxon>
    </lineage>
</organism>
<dbReference type="Gene3D" id="3.40.50.170">
    <property type="entry name" value="Formyl transferase, N-terminal domain"/>
    <property type="match status" value="1"/>
</dbReference>
<dbReference type="InterPro" id="IPR036477">
    <property type="entry name" value="Formyl_transf_N_sf"/>
</dbReference>
<feature type="binding site" evidence="4">
    <location>
        <position position="108"/>
    </location>
    <ligand>
        <name>(6R)-10-formyltetrahydrofolate</name>
        <dbReference type="ChEBI" id="CHEBI:195366"/>
    </ligand>
</feature>
<dbReference type="PANTHER" id="PTHR43369:SF2">
    <property type="entry name" value="PHOSPHORIBOSYLGLYCINAMIDE FORMYLTRANSFERASE"/>
    <property type="match status" value="1"/>
</dbReference>
<evidence type="ECO:0000256" key="3">
    <source>
        <dbReference type="ARBA" id="ARBA00022755"/>
    </source>
</evidence>
<comment type="pathway">
    <text evidence="1 4">Purine metabolism; IMP biosynthesis via de novo pathway; N(2)-formyl-N(1)-(5-phospho-D-ribosyl)glycinamide from N(1)-(5-phospho-D-ribosyl)glycinamide (10-formyl THF route): step 1/1.</text>
</comment>
<gene>
    <name evidence="4" type="primary">purN</name>
    <name evidence="6" type="ORF">SAMN05444406_1205</name>
</gene>
<dbReference type="GO" id="GO:0004644">
    <property type="term" value="F:phosphoribosylglycinamide formyltransferase activity"/>
    <property type="evidence" value="ECO:0007669"/>
    <property type="project" value="UniProtKB-UniRule"/>
</dbReference>
<dbReference type="Proteomes" id="UP000198577">
    <property type="component" value="Unassembled WGS sequence"/>
</dbReference>
<dbReference type="EC" id="2.1.2.2" evidence="4"/>
<reference evidence="6 7" key="1">
    <citation type="submission" date="2016-10" db="EMBL/GenBank/DDBJ databases">
        <authorList>
            <person name="de Groot N.N."/>
        </authorList>
    </citation>
    <scope>NUCLEOTIDE SEQUENCE [LARGE SCALE GENOMIC DNA]</scope>
    <source>
        <strain evidence="6 7">DSM 20678</strain>
    </source>
</reference>
<dbReference type="GO" id="GO:0006189">
    <property type="term" value="P:'de novo' IMP biosynthetic process"/>
    <property type="evidence" value="ECO:0007669"/>
    <property type="project" value="UniProtKB-UniRule"/>
</dbReference>
<dbReference type="PIRSF" id="PIRSF036480">
    <property type="entry name" value="FormyFH4_hydr"/>
    <property type="match status" value="1"/>
</dbReference>
<dbReference type="InterPro" id="IPR002376">
    <property type="entry name" value="Formyl_transf_N"/>
</dbReference>
<comment type="similarity">
    <text evidence="4">Belongs to the GART family.</text>
</comment>
<dbReference type="GO" id="GO:0005737">
    <property type="term" value="C:cytoplasm"/>
    <property type="evidence" value="ECO:0007669"/>
    <property type="project" value="TreeGrafter"/>
</dbReference>
<dbReference type="OrthoDB" id="9806170at2"/>
<feature type="active site" description="Proton donor" evidence="4">
    <location>
        <position position="110"/>
    </location>
</feature>
<name>A0A1I5WWU9_9FIRM</name>
<dbReference type="AlphaFoldDB" id="A0A1I5WWU9"/>
<evidence type="ECO:0000313" key="6">
    <source>
        <dbReference type="EMBL" id="SFQ24222.1"/>
    </source>
</evidence>
<keyword evidence="7" id="KW-1185">Reference proteome</keyword>
<evidence type="ECO:0000259" key="5">
    <source>
        <dbReference type="Pfam" id="PF00551"/>
    </source>
</evidence>
<dbReference type="InterPro" id="IPR004607">
    <property type="entry name" value="GART"/>
</dbReference>
<evidence type="ECO:0000256" key="2">
    <source>
        <dbReference type="ARBA" id="ARBA00022679"/>
    </source>
</evidence>
<evidence type="ECO:0000313" key="7">
    <source>
        <dbReference type="Proteomes" id="UP000198577"/>
    </source>
</evidence>
<dbReference type="Pfam" id="PF00551">
    <property type="entry name" value="Formyl_trans_N"/>
    <property type="match status" value="1"/>
</dbReference>
<proteinExistence type="inferred from homology"/>
<evidence type="ECO:0000256" key="1">
    <source>
        <dbReference type="ARBA" id="ARBA00005054"/>
    </source>
</evidence>
<comment type="caution">
    <text evidence="4">Lacks conserved residue(s) required for the propagation of feature annotation.</text>
</comment>
<comment type="function">
    <text evidence="4">Catalyzes the transfer of a formyl group from 10-formyltetrahydrofolate to 5-phospho-ribosyl-glycinamide (GAR), producing 5-phospho-ribosyl-N-formylglycinamide (FGAR) and tetrahydrofolate.</text>
</comment>
<evidence type="ECO:0000256" key="4">
    <source>
        <dbReference type="HAMAP-Rule" id="MF_01930"/>
    </source>
</evidence>
<dbReference type="SUPFAM" id="SSF53328">
    <property type="entry name" value="Formyltransferase"/>
    <property type="match status" value="1"/>
</dbReference>
<feature type="binding site" evidence="4">
    <location>
        <begin position="12"/>
        <end position="14"/>
    </location>
    <ligand>
        <name>N(1)-(5-phospho-beta-D-ribosyl)glycinamide</name>
        <dbReference type="ChEBI" id="CHEBI:143788"/>
    </ligand>
</feature>
<feature type="domain" description="Formyl transferase N-terminal" evidence="5">
    <location>
        <begin position="3"/>
        <end position="188"/>
    </location>
</feature>
<sequence>MTRIGVLISGGGTNLQALIDAIEAGRIPDARIVVVISNRKTAYGLERARAHGIPAECVLKKDFESEEAFNGAILERLKFYRVDLVVLAGYLSILSPEVVRAYPNRIINIHPSLIPAFCGKGFYGERVHRAVLDYGVKVTGATVHFVDEGTDTGPIILQRPVEVRDDDDVHSLTARVLEVEHQLLPEAVRLFVEGRLVVEGRKVRILGGSEREHEKACYNQRIGQNRHCRVCQGVKQYGGGDSIHRRDG</sequence>
<feature type="site" description="Raises pKa of active site His" evidence="4">
    <location>
        <position position="151"/>
    </location>
</feature>
<dbReference type="HAMAP" id="MF_01930">
    <property type="entry name" value="PurN"/>
    <property type="match status" value="1"/>
</dbReference>
<dbReference type="EMBL" id="FOXR01000020">
    <property type="protein sequence ID" value="SFQ24222.1"/>
    <property type="molecule type" value="Genomic_DNA"/>
</dbReference>
<keyword evidence="3 4" id="KW-0658">Purine biosynthesis</keyword>